<dbReference type="GO" id="GO:0032259">
    <property type="term" value="P:methylation"/>
    <property type="evidence" value="ECO:0007669"/>
    <property type="project" value="UniProtKB-KW"/>
</dbReference>
<evidence type="ECO:0000256" key="1">
    <source>
        <dbReference type="ARBA" id="ARBA00022603"/>
    </source>
</evidence>
<organism evidence="3 4">
    <name type="scientific">Mycolicibacterium chubuense (strain NBB4)</name>
    <name type="common">Mycobacterium chubuense</name>
    <dbReference type="NCBI Taxonomy" id="710421"/>
    <lineage>
        <taxon>Bacteria</taxon>
        <taxon>Bacillati</taxon>
        <taxon>Actinomycetota</taxon>
        <taxon>Actinomycetes</taxon>
        <taxon>Mycobacteriales</taxon>
        <taxon>Mycobacteriaceae</taxon>
        <taxon>Mycolicibacterium</taxon>
    </lineage>
</organism>
<dbReference type="EMBL" id="CP003053">
    <property type="protein sequence ID" value="AFM18249.1"/>
    <property type="molecule type" value="Genomic_DNA"/>
</dbReference>
<keyword evidence="2 3" id="KW-0808">Transferase</keyword>
<dbReference type="PANTHER" id="PTHR43619:SF2">
    <property type="entry name" value="S-ADENOSYL-L-METHIONINE-DEPENDENT METHYLTRANSFERASES SUPERFAMILY PROTEIN"/>
    <property type="match status" value="1"/>
</dbReference>
<dbReference type="PATRIC" id="fig|710421.3.peg.3514"/>
<dbReference type="GO" id="GO:0008168">
    <property type="term" value="F:methyltransferase activity"/>
    <property type="evidence" value="ECO:0007669"/>
    <property type="project" value="UniProtKB-KW"/>
</dbReference>
<reference evidence="3 4" key="1">
    <citation type="submission" date="2012-06" db="EMBL/GenBank/DDBJ databases">
        <title>Complete sequence of chromosome of Mycobacterium chubuense NBB4.</title>
        <authorList>
            <consortium name="US DOE Joint Genome Institute"/>
            <person name="Lucas S."/>
            <person name="Han J."/>
            <person name="Lapidus A."/>
            <person name="Cheng J.-F."/>
            <person name="Goodwin L."/>
            <person name="Pitluck S."/>
            <person name="Peters L."/>
            <person name="Mikhailova N."/>
            <person name="Teshima H."/>
            <person name="Detter J.C."/>
            <person name="Han C."/>
            <person name="Tapia R."/>
            <person name="Land M."/>
            <person name="Hauser L."/>
            <person name="Kyrpides N."/>
            <person name="Ivanova N."/>
            <person name="Pagani I."/>
            <person name="Mattes T."/>
            <person name="Holmes A."/>
            <person name="Rutledge P."/>
            <person name="Paulsen I."/>
            <person name="Coleman N."/>
            <person name="Woyke T."/>
        </authorList>
    </citation>
    <scope>NUCLEOTIDE SEQUENCE [LARGE SCALE GENOMIC DNA]</scope>
    <source>
        <strain evidence="3 4">NBB4</strain>
    </source>
</reference>
<evidence type="ECO:0000313" key="4">
    <source>
        <dbReference type="Proteomes" id="UP000006057"/>
    </source>
</evidence>
<dbReference type="STRING" id="710421.Mycch_3513"/>
<dbReference type="AlphaFoldDB" id="I4BLU2"/>
<name>I4BLU2_MYCCN</name>
<dbReference type="PIRSF" id="PIRSF028177">
    <property type="entry name" value="Polyketide_synth_Omtfrase_TcmP"/>
    <property type="match status" value="1"/>
</dbReference>
<dbReference type="PANTHER" id="PTHR43619">
    <property type="entry name" value="S-ADENOSYL-L-METHIONINE-DEPENDENT METHYLTRANSFERASE YKTD-RELATED"/>
    <property type="match status" value="1"/>
</dbReference>
<proteinExistence type="predicted"/>
<dbReference type="Proteomes" id="UP000006057">
    <property type="component" value="Chromosome"/>
</dbReference>
<dbReference type="InterPro" id="IPR016874">
    <property type="entry name" value="TcmP-like"/>
</dbReference>
<keyword evidence="4" id="KW-1185">Reference proteome</keyword>
<dbReference type="HOGENOM" id="CLU_069348_2_0_11"/>
<evidence type="ECO:0000313" key="3">
    <source>
        <dbReference type="EMBL" id="AFM18249.1"/>
    </source>
</evidence>
<dbReference type="SUPFAM" id="SSF53335">
    <property type="entry name" value="S-adenosyl-L-methionine-dependent methyltransferases"/>
    <property type="match status" value="1"/>
</dbReference>
<dbReference type="Gene3D" id="3.40.50.150">
    <property type="entry name" value="Vaccinia Virus protein VP39"/>
    <property type="match status" value="1"/>
</dbReference>
<dbReference type="InterPro" id="IPR029063">
    <property type="entry name" value="SAM-dependent_MTases_sf"/>
</dbReference>
<dbReference type="eggNOG" id="COG3315">
    <property type="taxonomic scope" value="Bacteria"/>
</dbReference>
<keyword evidence="1 3" id="KW-0489">Methyltransferase</keyword>
<accession>I4BLU2</accession>
<protein>
    <submittedName>
        <fullName evidence="3">O-methyltransferase involved in polyketide biosynthesis</fullName>
    </submittedName>
</protein>
<dbReference type="Pfam" id="PF04072">
    <property type="entry name" value="LCM"/>
    <property type="match status" value="1"/>
</dbReference>
<evidence type="ECO:0000256" key="2">
    <source>
        <dbReference type="ARBA" id="ARBA00022679"/>
    </source>
</evidence>
<dbReference type="InterPro" id="IPR007213">
    <property type="entry name" value="Ppm1/Ppm2/Tcmp"/>
</dbReference>
<dbReference type="KEGG" id="mcb:Mycch_3513"/>
<sequence length="292" mass="33277">MAVTLDAETWGRRTVTNTAGPDDSKVDFTAVAWGSVEWTLLCMLYLRAHESRLPHSILGDHFAQEAVERIDYDFDRIHRTVRPAVNQFGAALRGAYFDAVITDFLTRHPAATVLHLGCGLHSRAFRIAPAGTRWFDVDLPQIIALRRRLYAETGTYRMIGSSVTDPEWITELPAGGPVMIAAEGLLMYLTPAETTQVLHRLTQRFDSGELVADLLSKWGPRLSRVFTSGMIKWGTRDGRELERWEPRLRLIDERSVVAGFHQIPLRAPRLLYRTQHAIPVTRDHDRLFRYLF</sequence>
<gene>
    <name evidence="3" type="ordered locus">Mycch_3513</name>
</gene>